<evidence type="ECO:0008006" key="3">
    <source>
        <dbReference type="Google" id="ProtNLM"/>
    </source>
</evidence>
<dbReference type="OrthoDB" id="9780310at2"/>
<keyword evidence="2" id="KW-1185">Reference proteome</keyword>
<dbReference type="AlphaFoldDB" id="A0A066U049"/>
<dbReference type="RefSeq" id="WP_043784841.1">
    <property type="nucleotide sequence ID" value="NZ_JMQI01000055.1"/>
</dbReference>
<name>A0A066U049_9PSEU</name>
<comment type="caution">
    <text evidence="1">The sequence shown here is derived from an EMBL/GenBank/DDBJ whole genome shotgun (WGS) entry which is preliminary data.</text>
</comment>
<dbReference type="Proteomes" id="UP000027345">
    <property type="component" value="Unassembled WGS sequence"/>
</dbReference>
<dbReference type="SUPFAM" id="SSF117396">
    <property type="entry name" value="TM1631-like"/>
    <property type="match status" value="1"/>
</dbReference>
<dbReference type="PANTHER" id="PTHR30348:SF9">
    <property type="entry name" value="UPF0759 PROTEIN YECE"/>
    <property type="match status" value="1"/>
</dbReference>
<reference evidence="1 2" key="1">
    <citation type="submission" date="2014-05" db="EMBL/GenBank/DDBJ databases">
        <title>Draft genome sequence of Amycolatopsis rifamycinica DSM 46095.</title>
        <authorList>
            <person name="Lal R."/>
            <person name="Saxena A."/>
            <person name="Kumari R."/>
            <person name="Mukherjee U."/>
            <person name="Singh P."/>
            <person name="Sangwan N."/>
            <person name="Mahato N.K."/>
        </authorList>
    </citation>
    <scope>NUCLEOTIDE SEQUENCE [LARGE SCALE GENOMIC DNA]</scope>
    <source>
        <strain evidence="1 2">DSM 46095</strain>
    </source>
</reference>
<sequence length="274" mass="30821">MWTHKAWPGRFLPPSLPARERLRAYAGWCNAVEGNTTFYATPARETVVTWAEQIGPDFRLVVKVPKLVTHERRFAGVEVPMRAFLDAIEPLGDRAVLWTQLPGAFAPSDVDALGRFLRRLPPGRRRAVEVRHPAFFTDPAAASRLEETLAGVNAEWIPFDTTVFFGSPPVTEAEQESWTKKPRVPRRTRALTDHPIVRYLGRDSAEETTEGWQPWTEVVADWLRDGRSPTVFIHTPDNNDAPALARHFHDDVRALVPELAALPEPEPVGPATLF</sequence>
<dbReference type="PANTHER" id="PTHR30348">
    <property type="entry name" value="UNCHARACTERIZED PROTEIN YECE"/>
    <property type="match status" value="1"/>
</dbReference>
<dbReference type="eggNOG" id="COG1801">
    <property type="taxonomic scope" value="Bacteria"/>
</dbReference>
<dbReference type="InterPro" id="IPR002763">
    <property type="entry name" value="DUF72"/>
</dbReference>
<dbReference type="STRING" id="287986.DV20_26430"/>
<accession>A0A066U049</accession>
<gene>
    <name evidence="1" type="ORF">DV20_26430</name>
</gene>
<protein>
    <recommendedName>
        <fullName evidence="3">DUF72 domain-containing protein</fullName>
    </recommendedName>
</protein>
<dbReference type="EMBL" id="JMQI01000055">
    <property type="protein sequence ID" value="KDN19197.1"/>
    <property type="molecule type" value="Genomic_DNA"/>
</dbReference>
<proteinExistence type="predicted"/>
<dbReference type="Gene3D" id="3.20.20.410">
    <property type="entry name" value="Protein of unknown function UPF0759"/>
    <property type="match status" value="1"/>
</dbReference>
<dbReference type="InterPro" id="IPR036520">
    <property type="entry name" value="UPF0759_sf"/>
</dbReference>
<organism evidence="1 2">
    <name type="scientific">Amycolatopsis rifamycinica</name>
    <dbReference type="NCBI Taxonomy" id="287986"/>
    <lineage>
        <taxon>Bacteria</taxon>
        <taxon>Bacillati</taxon>
        <taxon>Actinomycetota</taxon>
        <taxon>Actinomycetes</taxon>
        <taxon>Pseudonocardiales</taxon>
        <taxon>Pseudonocardiaceae</taxon>
        <taxon>Amycolatopsis</taxon>
    </lineage>
</organism>
<dbReference type="Pfam" id="PF01904">
    <property type="entry name" value="DUF72"/>
    <property type="match status" value="1"/>
</dbReference>
<evidence type="ECO:0000313" key="2">
    <source>
        <dbReference type="Proteomes" id="UP000027345"/>
    </source>
</evidence>
<evidence type="ECO:0000313" key="1">
    <source>
        <dbReference type="EMBL" id="KDN19197.1"/>
    </source>
</evidence>